<dbReference type="AlphaFoldDB" id="A0A4Y6PUM9"/>
<feature type="transmembrane region" description="Helical" evidence="2">
    <location>
        <begin position="472"/>
        <end position="490"/>
    </location>
</feature>
<keyword evidence="2" id="KW-0472">Membrane</keyword>
<feature type="transmembrane region" description="Helical" evidence="2">
    <location>
        <begin position="578"/>
        <end position="599"/>
    </location>
</feature>
<feature type="transmembrane region" description="Helical" evidence="2">
    <location>
        <begin position="324"/>
        <end position="348"/>
    </location>
</feature>
<accession>A0A5B8Y5N8</accession>
<dbReference type="OrthoDB" id="5487958at2"/>
<organism evidence="4 5">
    <name type="scientific">Persicimonas caeni</name>
    <dbReference type="NCBI Taxonomy" id="2292766"/>
    <lineage>
        <taxon>Bacteria</taxon>
        <taxon>Deltaproteobacteria</taxon>
        <taxon>Bradymonadales</taxon>
        <taxon>Bradymonadaceae</taxon>
        <taxon>Persicimonas</taxon>
    </lineage>
</organism>
<gene>
    <name evidence="4" type="ORF">FIV42_15210</name>
</gene>
<evidence type="ECO:0000313" key="5">
    <source>
        <dbReference type="Proteomes" id="UP000315995"/>
    </source>
</evidence>
<feature type="transmembrane region" description="Helical" evidence="2">
    <location>
        <begin position="677"/>
        <end position="697"/>
    </location>
</feature>
<feature type="region of interest" description="Disordered" evidence="1">
    <location>
        <begin position="75"/>
        <end position="118"/>
    </location>
</feature>
<evidence type="ECO:0000313" key="4">
    <source>
        <dbReference type="EMBL" id="QDG52041.1"/>
    </source>
</evidence>
<dbReference type="EMBL" id="CP041186">
    <property type="protein sequence ID" value="QDG52041.1"/>
    <property type="molecule type" value="Genomic_DNA"/>
</dbReference>
<dbReference type="InterPro" id="IPR038731">
    <property type="entry name" value="RgtA/B/C-like"/>
</dbReference>
<feature type="transmembrane region" description="Helical" evidence="2">
    <location>
        <begin position="431"/>
        <end position="451"/>
    </location>
</feature>
<feature type="transmembrane region" description="Helical" evidence="2">
    <location>
        <begin position="496"/>
        <end position="515"/>
    </location>
</feature>
<keyword evidence="2" id="KW-0812">Transmembrane</keyword>
<feature type="transmembrane region" description="Helical" evidence="2">
    <location>
        <begin position="155"/>
        <end position="174"/>
    </location>
</feature>
<feature type="transmembrane region" description="Helical" evidence="2">
    <location>
        <begin position="360"/>
        <end position="380"/>
    </location>
</feature>
<accession>A0A4Y6PUM9</accession>
<feature type="compositionally biased region" description="Basic and acidic residues" evidence="1">
    <location>
        <begin position="75"/>
        <end position="106"/>
    </location>
</feature>
<keyword evidence="5" id="KW-1185">Reference proteome</keyword>
<feature type="transmembrane region" description="Helical" evidence="2">
    <location>
        <begin position="252"/>
        <end position="272"/>
    </location>
</feature>
<feature type="transmembrane region" description="Helical" evidence="2">
    <location>
        <begin position="207"/>
        <end position="225"/>
    </location>
</feature>
<keyword evidence="4" id="KW-0808">Transferase</keyword>
<feature type="transmembrane region" description="Helical" evidence="2">
    <location>
        <begin position="292"/>
        <end position="312"/>
    </location>
</feature>
<keyword evidence="2" id="KW-1133">Transmembrane helix</keyword>
<evidence type="ECO:0000256" key="1">
    <source>
        <dbReference type="SAM" id="MobiDB-lite"/>
    </source>
</evidence>
<feature type="transmembrane region" description="Helical" evidence="2">
    <location>
        <begin position="30"/>
        <end position="48"/>
    </location>
</feature>
<feature type="transmembrane region" description="Helical" evidence="2">
    <location>
        <begin position="522"/>
        <end position="540"/>
    </location>
</feature>
<dbReference type="Proteomes" id="UP000315995">
    <property type="component" value="Chromosome"/>
</dbReference>
<evidence type="ECO:0000256" key="2">
    <source>
        <dbReference type="SAM" id="Phobius"/>
    </source>
</evidence>
<proteinExistence type="predicted"/>
<dbReference type="Pfam" id="PF13231">
    <property type="entry name" value="PMT_2"/>
    <property type="match status" value="1"/>
</dbReference>
<name>A0A4Y6PUM9_PERCE</name>
<dbReference type="GO" id="GO:0016740">
    <property type="term" value="F:transferase activity"/>
    <property type="evidence" value="ECO:0007669"/>
    <property type="project" value="UniProtKB-KW"/>
</dbReference>
<dbReference type="RefSeq" id="WP_141198518.1">
    <property type="nucleotide sequence ID" value="NZ_CP041186.1"/>
</dbReference>
<evidence type="ECO:0000259" key="3">
    <source>
        <dbReference type="Pfam" id="PF13231"/>
    </source>
</evidence>
<feature type="domain" description="Glycosyltransferase RgtA/B/C/D-like" evidence="3">
    <location>
        <begin position="149"/>
        <end position="269"/>
    </location>
</feature>
<feature type="transmembrane region" description="Helical" evidence="2">
    <location>
        <begin position="180"/>
        <end position="200"/>
    </location>
</feature>
<protein>
    <submittedName>
        <fullName evidence="4">Phospholipid carrier-dependent glycosyltransferase</fullName>
    </submittedName>
</protein>
<reference evidence="4 5" key="1">
    <citation type="submission" date="2019-06" db="EMBL/GenBank/DDBJ databases">
        <title>Persicimonas caeni gen. nov., sp. nov., a predatory bacterium isolated from solar saltern.</title>
        <authorList>
            <person name="Wang S."/>
        </authorList>
    </citation>
    <scope>NUCLEOTIDE SEQUENCE [LARGE SCALE GENOMIC DNA]</scope>
    <source>
        <strain evidence="4 5">YN101</strain>
    </source>
</reference>
<sequence length="975" mass="108663">MNDSSKTTEIQPAEAVERQGWYSWWSSKTGTMVAVGLLVVVAGTLLFGQLSSLGIWEPWEADEILAAREYAERGDEKAAEAPKDGEDGKSKLEHARVQPEQLRDGADAPEPNWATPTIDGRRVTRPLLKTWLISWSIGKSDDSSRFEVGKLERSARLPIAVSVFLLVLLVFFWIKSHFDTWSALLASVVLVSAPAVFFGAHTLSTGMLFVVVSSLAVMAYFQLAHACDPKERWLWGALLGVALSLSFLELRFWGLVTPLAVIVGYAVTQLPFEQVARARANPSGVAVMVERLDVGLAVASLLGAGGVLLWGLQRSADATNDVYFLPHVLQWIAILVPSFILLAGLFLARRTRAVRSLIGGPGALAVVMTAIVVALVTMAYGDANPLRRIDGEIAGKIPLLTFLLENHLTGSSLAKDHLHFAMWVRQLGFSLLPWVALVPLGVGYCARAARLEDDDGKPLTDLMSAQSSFKRLLLVWGFMTAVVVAASSGFDHYYYAGYLPLLVGVGLMLGDVAFWKRARLHSLVVYAMGFVAVATIMMLGKDLERFPDRFMEAYLVFQEDLELPDDFSFGKTLKAIKYGWAIMLATFFFGLASWAGLTLRTLRELPGRFRAWRARRKAKGDETAEDGGEFIETPQHIEKTQDEVSPLRKRAWQKEAYRAEEGLIPALARLVELPSTWGAIVAIAGVATAGIFLFSFAPKLSAHLSQQGIFQTYTEVAADDEPLYRHNVSVGDSSVYLGEVPQISRTEAFVDRFDDEERFFVVIPRDRLAAINYDIRKRFGRDLPVLDDSSSRLLLASNKLEDGEEQKNFISKAIVDNPKEFEPEIPLRFAKNGRIMPATYDDRLELIGWNIDRKPEDGTFPTYKWGEKAKLTFYFRVKKRISGQQKIFMHVDYPGSRIHGDHEPANGDFPTNYWLPGDIVKDEYELNIDSYSSPGIYTIWMGFYRGSRRMQVEPKQAHDGDNRVLVGKIEVEGML</sequence>